<dbReference type="Gene3D" id="3.40.190.10">
    <property type="entry name" value="Periplasmic binding protein-like II"/>
    <property type="match status" value="1"/>
</dbReference>
<protein>
    <recommendedName>
        <fullName evidence="10">Potassium channel domain-containing protein</fullName>
    </recommendedName>
</protein>
<feature type="transmembrane region" description="Helical" evidence="8">
    <location>
        <begin position="394"/>
        <end position="411"/>
    </location>
</feature>
<keyword evidence="3 8" id="KW-0812">Transmembrane</keyword>
<comment type="subcellular location">
    <subcellularLocation>
        <location evidence="1">Membrane</location>
        <topology evidence="1">Multi-pass membrane protein</topology>
    </subcellularLocation>
</comment>
<evidence type="ECO:0000256" key="1">
    <source>
        <dbReference type="ARBA" id="ARBA00004141"/>
    </source>
</evidence>
<feature type="transmembrane region" description="Helical" evidence="8">
    <location>
        <begin position="223"/>
        <end position="247"/>
    </location>
</feature>
<keyword evidence="5" id="KW-0406">Ion transport</keyword>
<dbReference type="RefSeq" id="XP_066920384.1">
    <property type="nucleotide sequence ID" value="XM_067064283.1"/>
</dbReference>
<dbReference type="OrthoDB" id="297496at2759"/>
<evidence type="ECO:0000313" key="12">
    <source>
        <dbReference type="Proteomes" id="UP000594262"/>
    </source>
</evidence>
<dbReference type="Gene3D" id="1.10.287.70">
    <property type="match status" value="1"/>
</dbReference>
<dbReference type="Proteomes" id="UP000594262">
    <property type="component" value="Unplaced"/>
</dbReference>
<sequence>MRSFFTILIFQTLVYKCSAEALYKAIYWDVKPWVITDEKSGNKTGIIPDLVSRSRFFCGTMDGYKELIEYSKNFTSANDMFQLFLSGTPYGQGELANFTSKNAIWIPYLKILDDADIEKLYERNSTYFVIDRIREMVVIESEWKISLQYKFLIGLYECHMVFIYVFLFTTTYSVVVWLLERNVNENVSRSFFKGFLDAFWMNNVTFVTVGYGDIYPRHIGTKILMIGWMFFGLFYASMMTALVMAIVEGDGSDLLSYQKTIAVMDNSFEKTYIERNYDVNIIPTRTYYESIDKVRSGEVDAAIMNSQTAAWYKEDILTTNHDNPVKFVGKIKIDIPMLVVFPKPSDDIVQKTWLCVKEYWEEIVEYAFHKYTKVAEINTHQVNDVIYSFKYTPIKVALTLTVMTILAGFAFDQWSKRKSVRIAQVDSNGATKEDAKMNNNEQAVVTFYNK</sequence>
<name>A0A7M5TX87_9CNID</name>
<keyword evidence="6 8" id="KW-0472">Membrane</keyword>
<keyword evidence="4 8" id="KW-1133">Transmembrane helix</keyword>
<keyword evidence="2" id="KW-0813">Transport</keyword>
<dbReference type="PANTHER" id="PTHR11537:SF252">
    <property type="entry name" value="POTASSIUM VOLTAGE-GATED CHANNEL PROTEIN SHAW"/>
    <property type="match status" value="1"/>
</dbReference>
<reference evidence="11" key="1">
    <citation type="submission" date="2021-01" db="UniProtKB">
        <authorList>
            <consortium name="EnsemblMetazoa"/>
        </authorList>
    </citation>
    <scope>IDENTIFICATION</scope>
</reference>
<dbReference type="GO" id="GO:0001508">
    <property type="term" value="P:action potential"/>
    <property type="evidence" value="ECO:0007669"/>
    <property type="project" value="TreeGrafter"/>
</dbReference>
<dbReference type="GeneID" id="136807686"/>
<dbReference type="PANTHER" id="PTHR11537">
    <property type="entry name" value="VOLTAGE-GATED POTASSIUM CHANNEL"/>
    <property type="match status" value="1"/>
</dbReference>
<evidence type="ECO:0000256" key="8">
    <source>
        <dbReference type="SAM" id="Phobius"/>
    </source>
</evidence>
<organism evidence="11 12">
    <name type="scientific">Clytia hemisphaerica</name>
    <dbReference type="NCBI Taxonomy" id="252671"/>
    <lineage>
        <taxon>Eukaryota</taxon>
        <taxon>Metazoa</taxon>
        <taxon>Cnidaria</taxon>
        <taxon>Hydrozoa</taxon>
        <taxon>Hydroidolina</taxon>
        <taxon>Leptothecata</taxon>
        <taxon>Obeliida</taxon>
        <taxon>Clytiidae</taxon>
        <taxon>Clytia</taxon>
    </lineage>
</organism>
<evidence type="ECO:0000313" key="11">
    <source>
        <dbReference type="EnsemblMetazoa" id="CLYHEMP003322.1"/>
    </source>
</evidence>
<keyword evidence="7" id="KW-0407">Ion channel</keyword>
<evidence type="ECO:0000256" key="3">
    <source>
        <dbReference type="ARBA" id="ARBA00022692"/>
    </source>
</evidence>
<feature type="domain" description="Potassium channel" evidence="10">
    <location>
        <begin position="165"/>
        <end position="246"/>
    </location>
</feature>
<evidence type="ECO:0000256" key="9">
    <source>
        <dbReference type="SAM" id="SignalP"/>
    </source>
</evidence>
<dbReference type="GO" id="GO:0008076">
    <property type="term" value="C:voltage-gated potassium channel complex"/>
    <property type="evidence" value="ECO:0007669"/>
    <property type="project" value="InterPro"/>
</dbReference>
<feature type="chain" id="PRO_5029527746" description="Potassium channel domain-containing protein" evidence="9">
    <location>
        <begin position="20"/>
        <end position="450"/>
    </location>
</feature>
<proteinExistence type="predicted"/>
<evidence type="ECO:0000259" key="10">
    <source>
        <dbReference type="Pfam" id="PF07885"/>
    </source>
</evidence>
<feature type="transmembrane region" description="Helical" evidence="8">
    <location>
        <begin position="161"/>
        <end position="179"/>
    </location>
</feature>
<dbReference type="SUPFAM" id="SSF53850">
    <property type="entry name" value="Periplasmic binding protein-like II"/>
    <property type="match status" value="1"/>
</dbReference>
<evidence type="ECO:0000256" key="6">
    <source>
        <dbReference type="ARBA" id="ARBA00023136"/>
    </source>
</evidence>
<evidence type="ECO:0000256" key="4">
    <source>
        <dbReference type="ARBA" id="ARBA00022989"/>
    </source>
</evidence>
<evidence type="ECO:0000256" key="2">
    <source>
        <dbReference type="ARBA" id="ARBA00022448"/>
    </source>
</evidence>
<evidence type="ECO:0000256" key="7">
    <source>
        <dbReference type="ARBA" id="ARBA00023303"/>
    </source>
</evidence>
<accession>A0A7M5TX87</accession>
<dbReference type="GO" id="GO:0005251">
    <property type="term" value="F:delayed rectifier potassium channel activity"/>
    <property type="evidence" value="ECO:0007669"/>
    <property type="project" value="TreeGrafter"/>
</dbReference>
<dbReference type="EnsemblMetazoa" id="CLYHEMT003322.1">
    <property type="protein sequence ID" value="CLYHEMP003322.1"/>
    <property type="gene ID" value="CLYHEMG003322"/>
</dbReference>
<keyword evidence="9" id="KW-0732">Signal</keyword>
<dbReference type="AlphaFoldDB" id="A0A7M5TX87"/>
<dbReference type="SUPFAM" id="SSF81324">
    <property type="entry name" value="Voltage-gated potassium channels"/>
    <property type="match status" value="1"/>
</dbReference>
<dbReference type="InterPro" id="IPR028325">
    <property type="entry name" value="VG_K_chnl"/>
</dbReference>
<dbReference type="InterPro" id="IPR013099">
    <property type="entry name" value="K_chnl_dom"/>
</dbReference>
<dbReference type="Pfam" id="PF07885">
    <property type="entry name" value="Ion_trans_2"/>
    <property type="match status" value="1"/>
</dbReference>
<evidence type="ECO:0000256" key="5">
    <source>
        <dbReference type="ARBA" id="ARBA00023065"/>
    </source>
</evidence>
<keyword evidence="12" id="KW-1185">Reference proteome</keyword>
<feature type="signal peptide" evidence="9">
    <location>
        <begin position="1"/>
        <end position="19"/>
    </location>
</feature>